<dbReference type="InterPro" id="IPR010332">
    <property type="entry name" value="ATPase_terminase-su_N"/>
</dbReference>
<reference evidence="4 5" key="1">
    <citation type="journal article" date="2020" name="mSystems">
        <title>Defining Genomic and Predicted Metabolic Features of the Acetobacterium Genus.</title>
        <authorList>
            <person name="Ross D.E."/>
            <person name="Marshall C.W."/>
            <person name="Gulliver D."/>
            <person name="May H.D."/>
            <person name="Norman R.S."/>
        </authorList>
    </citation>
    <scope>NUCLEOTIDE SEQUENCE [LARGE SCALE GENOMIC DNA]</scope>
    <source>
        <strain evidence="4 5">DSM 9173</strain>
    </source>
</reference>
<dbReference type="EMBL" id="WJBB01000019">
    <property type="protein sequence ID" value="MBC3798042.1"/>
    <property type="molecule type" value="Genomic_DNA"/>
</dbReference>
<accession>A0ABR6WPJ7</accession>
<dbReference type="InterPro" id="IPR038713">
    <property type="entry name" value="Terminase_Gp1_N_sf"/>
</dbReference>
<proteinExistence type="predicted"/>
<dbReference type="Pfam" id="PF06056">
    <property type="entry name" value="Terminase_5"/>
    <property type="match status" value="1"/>
</dbReference>
<dbReference type="PANTHER" id="PTHR41328">
    <property type="entry name" value="TERMINASE SMALL SUBUNIT-RELATED"/>
    <property type="match status" value="1"/>
</dbReference>
<name>A0ABR6WPJ7_9FIRM</name>
<dbReference type="Proteomes" id="UP000653358">
    <property type="component" value="Unassembled WGS sequence"/>
</dbReference>
<evidence type="ECO:0000256" key="2">
    <source>
        <dbReference type="ARBA" id="ARBA00023219"/>
    </source>
</evidence>
<dbReference type="InterPro" id="IPR005335">
    <property type="entry name" value="Terminase_ssu"/>
</dbReference>
<dbReference type="Gene3D" id="1.10.10.1400">
    <property type="entry name" value="Terminase, small subunit, N-terminal DNA-binding domain, HTH motif"/>
    <property type="match status" value="1"/>
</dbReference>
<evidence type="ECO:0000313" key="4">
    <source>
        <dbReference type="EMBL" id="MBC3798042.1"/>
    </source>
</evidence>
<dbReference type="InterPro" id="IPR052404">
    <property type="entry name" value="SPP1-like_terminase"/>
</dbReference>
<protein>
    <submittedName>
        <fullName evidence="4">Phage portal protein</fullName>
    </submittedName>
</protein>
<dbReference type="Pfam" id="PF03592">
    <property type="entry name" value="Terminase_2"/>
    <property type="match status" value="1"/>
</dbReference>
<organism evidence="4 5">
    <name type="scientific">Acetobacterium tundrae</name>
    <dbReference type="NCBI Taxonomy" id="132932"/>
    <lineage>
        <taxon>Bacteria</taxon>
        <taxon>Bacillati</taxon>
        <taxon>Bacillota</taxon>
        <taxon>Clostridia</taxon>
        <taxon>Eubacteriales</taxon>
        <taxon>Eubacteriaceae</taxon>
        <taxon>Acetobacterium</taxon>
    </lineage>
</organism>
<evidence type="ECO:0000313" key="5">
    <source>
        <dbReference type="Proteomes" id="UP000653358"/>
    </source>
</evidence>
<dbReference type="PANTHER" id="PTHR41328:SF3">
    <property type="entry name" value="PBSX PHAGE TERMINASE SMALL SUBUNIT"/>
    <property type="match status" value="1"/>
</dbReference>
<feature type="domain" description="Terminase ATPase subunit N-terminal" evidence="3">
    <location>
        <begin position="5"/>
        <end position="32"/>
    </location>
</feature>
<comment type="caution">
    <text evidence="4">The sequence shown here is derived from an EMBL/GenBank/DDBJ whole genome shotgun (WGS) entry which is preliminary data.</text>
</comment>
<evidence type="ECO:0000259" key="3">
    <source>
        <dbReference type="Pfam" id="PF06056"/>
    </source>
</evidence>
<keyword evidence="5" id="KW-1185">Reference proteome</keyword>
<gene>
    <name evidence="4" type="ORF">GH807_13420</name>
</gene>
<keyword evidence="1" id="KW-1188">Viral release from host cell</keyword>
<keyword evidence="2" id="KW-0231">Viral genome packaging</keyword>
<sequence>MKLVEIAATLQIPEGTIRSWKKRYKWDATLQTEKRNVANKNSNERFKKKASIPEVESVIENLDLTDEQRLFCLYYSKSFNATRSYQKAYGCDYESAMANGCRMLRNDKVKDEIMNLKQKRYVRSFISEEDIFQKYWDIAFSDITDFLSFGRREVQVMGAFGPVKVKDDDGKEIQLTKEVNAVEFRESDEVDGSILTEVKQGKDGASIKLADRMKALQWLADHMDLATVEQKARIDKLKAETVIKDDREAKTEQSIQIYIPSNGRDAGK</sequence>
<evidence type="ECO:0000256" key="1">
    <source>
        <dbReference type="ARBA" id="ARBA00022612"/>
    </source>
</evidence>